<feature type="region of interest" description="Disordered" evidence="1">
    <location>
        <begin position="186"/>
        <end position="208"/>
    </location>
</feature>
<sequence length="223" mass="25298">MLRWRCSSCLVSFHRPVRPLRLISRLPESARFLSTKSGASSGSKSASKPPATWERSAKMVKNTDVTNPYLERVRSEVVDPALQLKTIEDELCGAIGKALGRQGDKILFAIREMQQELDLHERLSREGQLKKADGVAARYNKARSRAIEARWELLVHRQAVGFTVDNHSVVHSMFPIGDRLPEDASALETDDAKSTSDNSKDTPSTNKEWTDQLDWWQRIGRWR</sequence>
<dbReference type="EMBL" id="AGNL01044286">
    <property type="protein sequence ID" value="EJK49992.1"/>
    <property type="molecule type" value="Genomic_DNA"/>
</dbReference>
<feature type="region of interest" description="Disordered" evidence="1">
    <location>
        <begin position="34"/>
        <end position="58"/>
    </location>
</feature>
<reference evidence="2 3" key="1">
    <citation type="journal article" date="2012" name="Genome Biol.">
        <title>Genome and low-iron response of an oceanic diatom adapted to chronic iron limitation.</title>
        <authorList>
            <person name="Lommer M."/>
            <person name="Specht M."/>
            <person name="Roy A.S."/>
            <person name="Kraemer L."/>
            <person name="Andreson R."/>
            <person name="Gutowska M.A."/>
            <person name="Wolf J."/>
            <person name="Bergner S.V."/>
            <person name="Schilhabel M.B."/>
            <person name="Klostermeier U.C."/>
            <person name="Beiko R.G."/>
            <person name="Rosenstiel P."/>
            <person name="Hippler M."/>
            <person name="Laroche J."/>
        </authorList>
    </citation>
    <scope>NUCLEOTIDE SEQUENCE [LARGE SCALE GENOMIC DNA]</scope>
    <source>
        <strain evidence="2 3">CCMP1005</strain>
    </source>
</reference>
<name>K0RTH3_THAOC</name>
<evidence type="ECO:0000313" key="3">
    <source>
        <dbReference type="Proteomes" id="UP000266841"/>
    </source>
</evidence>
<gene>
    <name evidence="2" type="ORF">THAOC_31078</name>
</gene>
<dbReference type="OrthoDB" id="194949at2759"/>
<organism evidence="2 3">
    <name type="scientific">Thalassiosira oceanica</name>
    <name type="common">Marine diatom</name>
    <dbReference type="NCBI Taxonomy" id="159749"/>
    <lineage>
        <taxon>Eukaryota</taxon>
        <taxon>Sar</taxon>
        <taxon>Stramenopiles</taxon>
        <taxon>Ochrophyta</taxon>
        <taxon>Bacillariophyta</taxon>
        <taxon>Coscinodiscophyceae</taxon>
        <taxon>Thalassiosirophycidae</taxon>
        <taxon>Thalassiosirales</taxon>
        <taxon>Thalassiosiraceae</taxon>
        <taxon>Thalassiosira</taxon>
    </lineage>
</organism>
<comment type="caution">
    <text evidence="2">The sequence shown here is derived from an EMBL/GenBank/DDBJ whole genome shotgun (WGS) entry which is preliminary data.</text>
</comment>
<dbReference type="eggNOG" id="ENOG502SR6E">
    <property type="taxonomic scope" value="Eukaryota"/>
</dbReference>
<keyword evidence="3" id="KW-1185">Reference proteome</keyword>
<dbReference type="AlphaFoldDB" id="K0RTH3"/>
<feature type="compositionally biased region" description="Basic and acidic residues" evidence="1">
    <location>
        <begin position="190"/>
        <end position="200"/>
    </location>
</feature>
<accession>K0RTH3</accession>
<evidence type="ECO:0000313" key="2">
    <source>
        <dbReference type="EMBL" id="EJK49992.1"/>
    </source>
</evidence>
<dbReference type="Proteomes" id="UP000266841">
    <property type="component" value="Unassembled WGS sequence"/>
</dbReference>
<evidence type="ECO:0000256" key="1">
    <source>
        <dbReference type="SAM" id="MobiDB-lite"/>
    </source>
</evidence>
<feature type="compositionally biased region" description="Low complexity" evidence="1">
    <location>
        <begin position="34"/>
        <end position="52"/>
    </location>
</feature>
<proteinExistence type="predicted"/>
<protein>
    <submittedName>
        <fullName evidence="2">Uncharacterized protein</fullName>
    </submittedName>
</protein>